<protein>
    <recommendedName>
        <fullName evidence="3">PNPLA domain-containing protein</fullName>
    </recommendedName>
</protein>
<reference evidence="4" key="1">
    <citation type="journal article" date="2014" name="Int. J. Syst. Evol. Microbiol.">
        <title>Complete genome sequence of Corynebacterium casei LMG S-19264T (=DSM 44701T), isolated from a smear-ripened cheese.</title>
        <authorList>
            <consortium name="US DOE Joint Genome Institute (JGI-PGF)"/>
            <person name="Walter F."/>
            <person name="Albersmeier A."/>
            <person name="Kalinowski J."/>
            <person name="Ruckert C."/>
        </authorList>
    </citation>
    <scope>NUCLEOTIDE SEQUENCE</scope>
    <source>
        <strain evidence="4">CGMCC 1.15034</strain>
    </source>
</reference>
<feature type="domain" description="PNPLA" evidence="3">
    <location>
        <begin position="20"/>
        <end position="214"/>
    </location>
</feature>
<evidence type="ECO:0000256" key="1">
    <source>
        <dbReference type="ARBA" id="ARBA00023098"/>
    </source>
</evidence>
<dbReference type="InterPro" id="IPR002641">
    <property type="entry name" value="PNPLA_dom"/>
</dbReference>
<keyword evidence="1 2" id="KW-0443">Lipid metabolism</keyword>
<dbReference type="EMBL" id="BMHC01000005">
    <property type="protein sequence ID" value="GGI24552.1"/>
    <property type="molecule type" value="Genomic_DNA"/>
</dbReference>
<keyword evidence="2" id="KW-0378">Hydrolase</keyword>
<reference evidence="4" key="2">
    <citation type="submission" date="2022-12" db="EMBL/GenBank/DDBJ databases">
        <authorList>
            <person name="Sun Q."/>
            <person name="Zhou Y."/>
        </authorList>
    </citation>
    <scope>NUCLEOTIDE SEQUENCE</scope>
    <source>
        <strain evidence="4">CGMCC 1.15034</strain>
    </source>
</reference>
<dbReference type="GO" id="GO:0016787">
    <property type="term" value="F:hydrolase activity"/>
    <property type="evidence" value="ECO:0007669"/>
    <property type="project" value="UniProtKB-UniRule"/>
</dbReference>
<evidence type="ECO:0000313" key="5">
    <source>
        <dbReference type="Proteomes" id="UP000625079"/>
    </source>
</evidence>
<keyword evidence="2" id="KW-0442">Lipid degradation</keyword>
<dbReference type="InterPro" id="IPR016035">
    <property type="entry name" value="Acyl_Trfase/lysoPLipase"/>
</dbReference>
<feature type="active site" description="Nucleophile" evidence="2">
    <location>
        <position position="53"/>
    </location>
</feature>
<feature type="short sequence motif" description="DGA/G" evidence="2">
    <location>
        <begin position="201"/>
        <end position="203"/>
    </location>
</feature>
<organism evidence="4 5">
    <name type="scientific">Bradyrhizobium guangdongense</name>
    <dbReference type="NCBI Taxonomy" id="1325090"/>
    <lineage>
        <taxon>Bacteria</taxon>
        <taxon>Pseudomonadati</taxon>
        <taxon>Pseudomonadota</taxon>
        <taxon>Alphaproteobacteria</taxon>
        <taxon>Hyphomicrobiales</taxon>
        <taxon>Nitrobacteraceae</taxon>
        <taxon>Bradyrhizobium</taxon>
    </lineage>
</organism>
<dbReference type="Proteomes" id="UP000625079">
    <property type="component" value="Unassembled WGS sequence"/>
</dbReference>
<dbReference type="Gene3D" id="3.40.1090.10">
    <property type="entry name" value="Cytosolic phospholipase A2 catalytic domain"/>
    <property type="match status" value="2"/>
</dbReference>
<dbReference type="AlphaFoldDB" id="A0AA87W7G5"/>
<evidence type="ECO:0000313" key="4">
    <source>
        <dbReference type="EMBL" id="GGI24552.1"/>
    </source>
</evidence>
<sequence length="335" mass="36490">MNYPAEPSRAMAPDQPLTAIVFAGGLGLGAYHGGAFEAFAGLSLPLDWVTGSSAGAITAALIAGSPGADRLQNLRSYWHAANGPSQAPNVSRHPYAWLNAINTRLFGQAGFFHPRLPMPTSHFGGLYDLGPTRERLMRLIDFGRLNSGDPRITICATDLESGDPVLFDSTSVQIEMDHILASCGFLPEFAPVEIAGRWLSDGGFSLNAPFDPILETPGPLRLYVIDLFARDGKVPDGLEAAAERKSDLTFGNQTFQRLRLALEARKLRAELQELERDDLAYLLSYRPGPEEAGPEKSFDLSATAMAQRWRAGLLDMRHAATTAPIRNEICSVRRR</sequence>
<dbReference type="SUPFAM" id="SSF52151">
    <property type="entry name" value="FabD/lysophospholipase-like"/>
    <property type="match status" value="1"/>
</dbReference>
<name>A0AA87W7G5_9BRAD</name>
<feature type="active site" description="Proton acceptor" evidence="2">
    <location>
        <position position="201"/>
    </location>
</feature>
<feature type="short sequence motif" description="GXSXG" evidence="2">
    <location>
        <begin position="51"/>
        <end position="55"/>
    </location>
</feature>
<evidence type="ECO:0000259" key="3">
    <source>
        <dbReference type="PROSITE" id="PS51635"/>
    </source>
</evidence>
<dbReference type="PROSITE" id="PS51635">
    <property type="entry name" value="PNPLA"/>
    <property type="match status" value="1"/>
</dbReference>
<comment type="caution">
    <text evidence="4">The sequence shown here is derived from an EMBL/GenBank/DDBJ whole genome shotgun (WGS) entry which is preliminary data.</text>
</comment>
<proteinExistence type="predicted"/>
<dbReference type="GO" id="GO:0016042">
    <property type="term" value="P:lipid catabolic process"/>
    <property type="evidence" value="ECO:0007669"/>
    <property type="project" value="UniProtKB-UniRule"/>
</dbReference>
<gene>
    <name evidence="4" type="ORF">GCM10010987_29960</name>
</gene>
<dbReference type="Pfam" id="PF01734">
    <property type="entry name" value="Patatin"/>
    <property type="match status" value="1"/>
</dbReference>
<accession>A0AA87W7G5</accession>
<comment type="caution">
    <text evidence="2">Lacks conserved residue(s) required for the propagation of feature annotation.</text>
</comment>
<evidence type="ECO:0000256" key="2">
    <source>
        <dbReference type="PROSITE-ProRule" id="PRU01161"/>
    </source>
</evidence>